<dbReference type="Proteomes" id="UP000037088">
    <property type="component" value="Unassembled WGS sequence"/>
</dbReference>
<evidence type="ECO:0000256" key="1">
    <source>
        <dbReference type="ARBA" id="ARBA00022478"/>
    </source>
</evidence>
<keyword evidence="4" id="KW-0548">Nucleotidyltransferase</keyword>
<feature type="domain" description="SF3 helicase" evidence="11">
    <location>
        <begin position="472"/>
        <end position="625"/>
    </location>
</feature>
<evidence type="ECO:0000256" key="4">
    <source>
        <dbReference type="ARBA" id="ARBA00022695"/>
    </source>
</evidence>
<dbReference type="GO" id="GO:0004386">
    <property type="term" value="F:helicase activity"/>
    <property type="evidence" value="ECO:0007669"/>
    <property type="project" value="UniProtKB-KW"/>
</dbReference>
<proteinExistence type="predicted"/>
<dbReference type="PANTHER" id="PTHR35372">
    <property type="entry name" value="ATP BINDING PROTEIN-RELATED"/>
    <property type="match status" value="1"/>
</dbReference>
<dbReference type="GO" id="GO:0003677">
    <property type="term" value="F:DNA binding"/>
    <property type="evidence" value="ECO:0007669"/>
    <property type="project" value="InterPro"/>
</dbReference>
<dbReference type="EMBL" id="JRXE01000026">
    <property type="protein sequence ID" value="KOC88282.1"/>
    <property type="molecule type" value="Genomic_DNA"/>
</dbReference>
<evidence type="ECO:0000256" key="9">
    <source>
        <dbReference type="ARBA" id="ARBA00022840"/>
    </source>
</evidence>
<keyword evidence="9" id="KW-0067">ATP-binding</keyword>
<dbReference type="InterPro" id="IPR036390">
    <property type="entry name" value="WH_DNA-bd_sf"/>
</dbReference>
<evidence type="ECO:0000313" key="13">
    <source>
        <dbReference type="EMBL" id="KOC91175.1"/>
    </source>
</evidence>
<dbReference type="Gene3D" id="3.90.580.10">
    <property type="entry name" value="Zinc finger, CHC2-type domain"/>
    <property type="match status" value="1"/>
</dbReference>
<evidence type="ECO:0000256" key="7">
    <source>
        <dbReference type="ARBA" id="ARBA00022801"/>
    </source>
</evidence>
<dbReference type="GO" id="GO:0016779">
    <property type="term" value="F:nucleotidyltransferase activity"/>
    <property type="evidence" value="ECO:0007669"/>
    <property type="project" value="UniProtKB-KW"/>
</dbReference>
<accession>A0A0L7T746</accession>
<dbReference type="STRING" id="1560201.NG42_17275"/>
<dbReference type="OrthoDB" id="784829at2"/>
<evidence type="ECO:0000256" key="8">
    <source>
        <dbReference type="ARBA" id="ARBA00022806"/>
    </source>
</evidence>
<keyword evidence="1" id="KW-0240">DNA-directed RNA polymerase</keyword>
<evidence type="ECO:0000256" key="3">
    <source>
        <dbReference type="ARBA" id="ARBA00022679"/>
    </source>
</evidence>
<evidence type="ECO:0000256" key="5">
    <source>
        <dbReference type="ARBA" id="ARBA00022705"/>
    </source>
</evidence>
<dbReference type="InterPro" id="IPR034154">
    <property type="entry name" value="TOPRIM_DnaG/twinkle"/>
</dbReference>
<dbReference type="Pfam" id="PF08706">
    <property type="entry name" value="D5_N"/>
    <property type="match status" value="1"/>
</dbReference>
<dbReference type="Pfam" id="PF08273">
    <property type="entry name" value="Zn_Ribbon_Prim"/>
    <property type="match status" value="1"/>
</dbReference>
<dbReference type="InterPro" id="IPR004968">
    <property type="entry name" value="DNA_primase/NTPase_C"/>
</dbReference>
<dbReference type="SMART" id="SM00885">
    <property type="entry name" value="D5_N"/>
    <property type="match status" value="1"/>
</dbReference>
<dbReference type="Pfam" id="PF03288">
    <property type="entry name" value="Pox_D5"/>
    <property type="match status" value="1"/>
</dbReference>
<dbReference type="PATRIC" id="fig|1560201.3.peg.3658"/>
<dbReference type="PANTHER" id="PTHR35372:SF2">
    <property type="entry name" value="SF3 HELICASE DOMAIN-CONTAINING PROTEIN"/>
    <property type="match status" value="1"/>
</dbReference>
<keyword evidence="3" id="KW-0808">Transferase</keyword>
<protein>
    <submittedName>
        <fullName evidence="13">DNA primase</fullName>
    </submittedName>
</protein>
<dbReference type="GO" id="GO:0016787">
    <property type="term" value="F:hydrolase activity"/>
    <property type="evidence" value="ECO:0007669"/>
    <property type="project" value="UniProtKB-KW"/>
</dbReference>
<keyword evidence="2" id="KW-0639">Primosome</keyword>
<keyword evidence="10" id="KW-0804">Transcription</keyword>
<dbReference type="SMART" id="SM00493">
    <property type="entry name" value="TOPRIM"/>
    <property type="match status" value="1"/>
</dbReference>
<dbReference type="Proteomes" id="UP000036851">
    <property type="component" value="Unassembled WGS sequence"/>
</dbReference>
<dbReference type="InterPro" id="IPR036977">
    <property type="entry name" value="DNA_primase_Znf_CHC2"/>
</dbReference>
<evidence type="ECO:0000256" key="2">
    <source>
        <dbReference type="ARBA" id="ARBA00022515"/>
    </source>
</evidence>
<dbReference type="GO" id="GO:0005524">
    <property type="term" value="F:ATP binding"/>
    <property type="evidence" value="ECO:0007669"/>
    <property type="project" value="UniProtKB-KW"/>
</dbReference>
<dbReference type="Gene3D" id="3.40.50.300">
    <property type="entry name" value="P-loop containing nucleotide triphosphate hydrolases"/>
    <property type="match status" value="1"/>
</dbReference>
<dbReference type="SMART" id="SM00778">
    <property type="entry name" value="Prim_Zn_Ribbon"/>
    <property type="match status" value="1"/>
</dbReference>
<organism evidence="13 14">
    <name type="scientific">Winslowiella iniecta</name>
    <dbReference type="NCBI Taxonomy" id="1560201"/>
    <lineage>
        <taxon>Bacteria</taxon>
        <taxon>Pseudomonadati</taxon>
        <taxon>Pseudomonadota</taxon>
        <taxon>Gammaproteobacteria</taxon>
        <taxon>Enterobacterales</taxon>
        <taxon>Erwiniaceae</taxon>
        <taxon>Winslowiella</taxon>
    </lineage>
</organism>
<gene>
    <name evidence="12" type="ORF">NG42_17275</name>
    <name evidence="13" type="ORF">NG43_15705</name>
</gene>
<keyword evidence="6" id="KW-0547">Nucleotide-binding</keyword>
<dbReference type="Pfam" id="PF19263">
    <property type="entry name" value="DUF5906"/>
    <property type="match status" value="1"/>
</dbReference>
<dbReference type="Pfam" id="PF13362">
    <property type="entry name" value="Toprim_3"/>
    <property type="match status" value="1"/>
</dbReference>
<evidence type="ECO:0000313" key="15">
    <source>
        <dbReference type="Proteomes" id="UP000037088"/>
    </source>
</evidence>
<evidence type="ECO:0000313" key="12">
    <source>
        <dbReference type="EMBL" id="KOC88282.1"/>
    </source>
</evidence>
<dbReference type="InterPro" id="IPR014015">
    <property type="entry name" value="Helicase_SF3_DNA-vir"/>
</dbReference>
<dbReference type="SUPFAM" id="SSF57783">
    <property type="entry name" value="Zinc beta-ribbon"/>
    <property type="match status" value="1"/>
</dbReference>
<evidence type="ECO:0000256" key="10">
    <source>
        <dbReference type="ARBA" id="ARBA00023163"/>
    </source>
</evidence>
<name>A0A0L7T746_9GAMM</name>
<dbReference type="InterPro" id="IPR051620">
    <property type="entry name" value="ORF904-like_C"/>
</dbReference>
<dbReference type="RefSeq" id="WP_052901382.1">
    <property type="nucleotide sequence ID" value="NZ_JRXE01000026.1"/>
</dbReference>
<dbReference type="InterPro" id="IPR036388">
    <property type="entry name" value="WH-like_DNA-bd_sf"/>
</dbReference>
<dbReference type="AlphaFoldDB" id="A0A0L7T746"/>
<dbReference type="PROSITE" id="PS51206">
    <property type="entry name" value="SF3_HELICASE_1"/>
    <property type="match status" value="1"/>
</dbReference>
<dbReference type="GO" id="GO:1990077">
    <property type="term" value="C:primosome complex"/>
    <property type="evidence" value="ECO:0007669"/>
    <property type="project" value="UniProtKB-KW"/>
</dbReference>
<keyword evidence="7" id="KW-0378">Hydrolase</keyword>
<dbReference type="CDD" id="cd01029">
    <property type="entry name" value="TOPRIM_primases"/>
    <property type="match status" value="1"/>
</dbReference>
<dbReference type="InterPro" id="IPR045455">
    <property type="entry name" value="NrS-1_pol-like_helicase"/>
</dbReference>
<dbReference type="InterPro" id="IPR013237">
    <property type="entry name" value="Phage_T7_Gp4_N"/>
</dbReference>
<dbReference type="Gene3D" id="1.10.10.10">
    <property type="entry name" value="Winged helix-like DNA-binding domain superfamily/Winged helix DNA-binding domain"/>
    <property type="match status" value="1"/>
</dbReference>
<dbReference type="SUPFAM" id="SSF46785">
    <property type="entry name" value="Winged helix' DNA-binding domain"/>
    <property type="match status" value="1"/>
</dbReference>
<dbReference type="GO" id="GO:0008270">
    <property type="term" value="F:zinc ion binding"/>
    <property type="evidence" value="ECO:0007669"/>
    <property type="project" value="InterPro"/>
</dbReference>
<dbReference type="GO" id="GO:0006269">
    <property type="term" value="P:DNA replication, synthesis of primer"/>
    <property type="evidence" value="ECO:0007669"/>
    <property type="project" value="UniProtKB-KW"/>
</dbReference>
<keyword evidence="8" id="KW-0347">Helicase</keyword>
<evidence type="ECO:0000313" key="14">
    <source>
        <dbReference type="Proteomes" id="UP000036851"/>
    </source>
</evidence>
<dbReference type="InterPro" id="IPR014818">
    <property type="entry name" value="Phage/plasmid_primase_P4_C"/>
</dbReference>
<keyword evidence="5" id="KW-0235">DNA replication</keyword>
<evidence type="ECO:0000256" key="6">
    <source>
        <dbReference type="ARBA" id="ARBA00022741"/>
    </source>
</evidence>
<dbReference type="InterPro" id="IPR027417">
    <property type="entry name" value="P-loop_NTPase"/>
</dbReference>
<dbReference type="EMBL" id="JRXF01000026">
    <property type="protein sequence ID" value="KOC91175.1"/>
    <property type="molecule type" value="Genomic_DNA"/>
</dbReference>
<evidence type="ECO:0000259" key="11">
    <source>
        <dbReference type="PROSITE" id="PS51206"/>
    </source>
</evidence>
<reference evidence="14 15" key="1">
    <citation type="journal article" date="2015" name="Int. J. Syst. Evol. Microbiol.">
        <title>Erwinia iniecta sp. nov., isolated from Russian wheat aphids (Diuraphis noxia).</title>
        <authorList>
            <person name="Campillo T."/>
            <person name="Luna E."/>
            <person name="Portier P."/>
            <person name="Fischer-Le Saux M."/>
            <person name="Lapitan N."/>
            <person name="Tisserat N.A."/>
            <person name="Leach J.E."/>
        </authorList>
    </citation>
    <scope>NUCLEOTIDE SEQUENCE [LARGE SCALE GENOMIC DNA]</scope>
    <source>
        <strain evidence="12 15">B120</strain>
        <strain evidence="13 14">B149</strain>
    </source>
</reference>
<dbReference type="SUPFAM" id="SSF52540">
    <property type="entry name" value="P-loop containing nucleoside triphosphate hydrolases"/>
    <property type="match status" value="1"/>
</dbReference>
<dbReference type="GO" id="GO:0000428">
    <property type="term" value="C:DNA-directed RNA polymerase complex"/>
    <property type="evidence" value="ECO:0007669"/>
    <property type="project" value="UniProtKB-KW"/>
</dbReference>
<comment type="caution">
    <text evidence="13">The sequence shown here is derived from an EMBL/GenBank/DDBJ whole genome shotgun (WGS) entry which is preliminary data.</text>
</comment>
<keyword evidence="15" id="KW-1185">Reference proteome</keyword>
<dbReference type="InterPro" id="IPR006171">
    <property type="entry name" value="TOPRIM_dom"/>
</dbReference>
<sequence>MKHIVSDTVKAAAGFWPQLLPALGISIHASGRHGACPVCGGKDRFRFDNQDGRGTWHCNQCGAGDGLNLVEKALDVSAKEAALKIADMLDALPPASKVVPVKTEANAGAQSNAAARAQKLIAGAVSCTDNAYLLSKGLHSTHALTLADGLRCGGVSFMAGDLLVPLTDETGNAVNIQLISAAGDKRTLPGGQVKGAYYLAGEPNSKTLWLTEGYATGLTVQRLTGQPVYIALSANNLPSLAVQLRKVNPDALILIAADRDDNGTGQLKADEAAKACKGKAALPPETGDWNDVWQAQGDITTQALLTAFTQPHKPSPFESVSEADLKAMSASEKAELLVDHYGQALAVPPVGEEICRYENGAWQVMPVQMLRREIAALFQKVRAPFSAAGIGSVLDTLKLMVPQMGEPARRLIGFRNGVFDTTNGTFSPHRRENWLRTVNSVDYSVPRSGENLADHAPNFYRWLTRAAGHNDDKQERILAALFMVLANRYDWQMFLEVTGPGGSGKSVLASIATLLAGRDNTTSATIDTLESSRERASVVGFSLIILPDQEKWSGDGAGIKAITGGDAVAIDPKYRDAYSTHIPAVILAVNNNPMRFSDRSGGVSRRRVILTFPEVIPAKVRDPKLLDKISNELAVIVRHLMQRFALPDEARELLQAQQSSGEALEVKRQADPLVDFCGYLMPLSTPNGLFIGNANIRPINPKRYLYHAYLSFMESRGHQHPLSLTAFGQAVPQTLKEYERVLLKRRTNNGIQTNLTLHEDSEADWLPACSV</sequence>